<dbReference type="SUPFAM" id="SSF57667">
    <property type="entry name" value="beta-beta-alpha zinc fingers"/>
    <property type="match status" value="1"/>
</dbReference>
<feature type="compositionally biased region" description="Low complexity" evidence="8">
    <location>
        <begin position="12"/>
        <end position="36"/>
    </location>
</feature>
<evidence type="ECO:0000256" key="4">
    <source>
        <dbReference type="ARBA" id="ARBA00022771"/>
    </source>
</evidence>
<feature type="compositionally biased region" description="Polar residues" evidence="8">
    <location>
        <begin position="401"/>
        <end position="416"/>
    </location>
</feature>
<feature type="region of interest" description="Disordered" evidence="8">
    <location>
        <begin position="1"/>
        <end position="89"/>
    </location>
</feature>
<dbReference type="Pfam" id="PF04082">
    <property type="entry name" value="Fungal_trans"/>
    <property type="match status" value="1"/>
</dbReference>
<dbReference type="PROSITE" id="PS00028">
    <property type="entry name" value="ZINC_FINGER_C2H2_1"/>
    <property type="match status" value="1"/>
</dbReference>
<feature type="compositionally biased region" description="Polar residues" evidence="8">
    <location>
        <begin position="59"/>
        <end position="71"/>
    </location>
</feature>
<evidence type="ECO:0000259" key="9">
    <source>
        <dbReference type="PROSITE" id="PS50157"/>
    </source>
</evidence>
<feature type="region of interest" description="Disordered" evidence="8">
    <location>
        <begin position="809"/>
        <end position="828"/>
    </location>
</feature>
<feature type="domain" description="C2H2-type" evidence="9">
    <location>
        <begin position="178"/>
        <end position="205"/>
    </location>
</feature>
<dbReference type="GO" id="GO:0000785">
    <property type="term" value="C:chromatin"/>
    <property type="evidence" value="ECO:0007669"/>
    <property type="project" value="TreeGrafter"/>
</dbReference>
<evidence type="ECO:0000313" key="10">
    <source>
        <dbReference type="EMBL" id="KAF2125032.1"/>
    </source>
</evidence>
<accession>A0A6A5ZZ69</accession>
<dbReference type="InterPro" id="IPR036236">
    <property type="entry name" value="Znf_C2H2_sf"/>
</dbReference>
<evidence type="ECO:0000256" key="7">
    <source>
        <dbReference type="PROSITE-ProRule" id="PRU00042"/>
    </source>
</evidence>
<keyword evidence="6" id="KW-0539">Nucleus</keyword>
<dbReference type="AlphaFoldDB" id="A0A6A5ZZ69"/>
<dbReference type="GO" id="GO:0000981">
    <property type="term" value="F:DNA-binding transcription factor activity, RNA polymerase II-specific"/>
    <property type="evidence" value="ECO:0007669"/>
    <property type="project" value="InterPro"/>
</dbReference>
<feature type="compositionally biased region" description="Polar residues" evidence="8">
    <location>
        <begin position="359"/>
        <end position="375"/>
    </location>
</feature>
<evidence type="ECO:0000256" key="5">
    <source>
        <dbReference type="ARBA" id="ARBA00022833"/>
    </source>
</evidence>
<evidence type="ECO:0000313" key="11">
    <source>
        <dbReference type="Proteomes" id="UP000799771"/>
    </source>
</evidence>
<evidence type="ECO:0000256" key="6">
    <source>
        <dbReference type="ARBA" id="ARBA00023242"/>
    </source>
</evidence>
<proteinExistence type="predicted"/>
<feature type="region of interest" description="Disordered" evidence="8">
    <location>
        <begin position="299"/>
        <end position="333"/>
    </location>
</feature>
<organism evidence="10 11">
    <name type="scientific">Dothidotthia symphoricarpi CBS 119687</name>
    <dbReference type="NCBI Taxonomy" id="1392245"/>
    <lineage>
        <taxon>Eukaryota</taxon>
        <taxon>Fungi</taxon>
        <taxon>Dikarya</taxon>
        <taxon>Ascomycota</taxon>
        <taxon>Pezizomycotina</taxon>
        <taxon>Dothideomycetes</taxon>
        <taxon>Pleosporomycetidae</taxon>
        <taxon>Pleosporales</taxon>
        <taxon>Dothidotthiaceae</taxon>
        <taxon>Dothidotthia</taxon>
    </lineage>
</organism>
<dbReference type="SMART" id="SM00355">
    <property type="entry name" value="ZnF_C2H2"/>
    <property type="match status" value="2"/>
</dbReference>
<dbReference type="Proteomes" id="UP000799771">
    <property type="component" value="Unassembled WGS sequence"/>
</dbReference>
<reference evidence="10" key="1">
    <citation type="journal article" date="2020" name="Stud. Mycol.">
        <title>101 Dothideomycetes genomes: a test case for predicting lifestyles and emergence of pathogens.</title>
        <authorList>
            <person name="Haridas S."/>
            <person name="Albert R."/>
            <person name="Binder M."/>
            <person name="Bloem J."/>
            <person name="Labutti K."/>
            <person name="Salamov A."/>
            <person name="Andreopoulos B."/>
            <person name="Baker S."/>
            <person name="Barry K."/>
            <person name="Bills G."/>
            <person name="Bluhm B."/>
            <person name="Cannon C."/>
            <person name="Castanera R."/>
            <person name="Culley D."/>
            <person name="Daum C."/>
            <person name="Ezra D."/>
            <person name="Gonzalez J."/>
            <person name="Henrissat B."/>
            <person name="Kuo A."/>
            <person name="Liang C."/>
            <person name="Lipzen A."/>
            <person name="Lutzoni F."/>
            <person name="Magnuson J."/>
            <person name="Mondo S."/>
            <person name="Nolan M."/>
            <person name="Ohm R."/>
            <person name="Pangilinan J."/>
            <person name="Park H.-J."/>
            <person name="Ramirez L."/>
            <person name="Alfaro M."/>
            <person name="Sun H."/>
            <person name="Tritt A."/>
            <person name="Yoshinaga Y."/>
            <person name="Zwiers L.-H."/>
            <person name="Turgeon B."/>
            <person name="Goodwin S."/>
            <person name="Spatafora J."/>
            <person name="Crous P."/>
            <person name="Grigoriev I."/>
        </authorList>
    </citation>
    <scope>NUCLEOTIDE SEQUENCE</scope>
    <source>
        <strain evidence="10">CBS 119687</strain>
    </source>
</reference>
<dbReference type="OrthoDB" id="9439903at2759"/>
<feature type="region of interest" description="Disordered" evidence="8">
    <location>
        <begin position="389"/>
        <end position="416"/>
    </location>
</feature>
<sequence>MDSSDRFRQPGLQQYQSLSQSYQSQQNQLPTLPPLQHNGSQFPSMYGHNSNPQTPQPHTPVTSGSSTTIPSLQHPPLRPIQPSPSSYLPMTSAYSQAPLLPTAAAHANGHQLGHPSGMGLSHASLYPHPPVLANQEPEPVHVVGQQGRRGVLPTHPGRPAPAVGKTPTTATKNAEGKYECPHCNKTYLHLKHLKRHLLRHTGERPYQCHLCKDTFSRSDILKRHFQKCSIRRGNPTGANHLQHAQVHLQKNRPPSGAETNSYLNHIGGTSMPYPAPANYALGMAQMPTVGADQFGNELPSMANHQSHQSMSARTSRSNSLIRPGSGMDENRRSISGMDFASSRVNFNDFRPNGVPNGYAPQQDQNGPGATNHYSYDQGAANSAMAQNGMPIKSEGADTASYGDSNLPNVDGISNGQDNSLWRNGAFNGDSNFMNNSTADDTPNDTLFALYSNTSGFVDTSPISNNWLLGQSSPDPLQHKAEALVTFCFPNAPMITPGSNEAFACEALKNIITGDNMKTFLHQYKHFHSHWPLIHTPTFDPLSANDGLVLSMCCVGAVYSNRLGPKEVRWLMELVRSSVLRTSQVYKLVTQNQIVDSNRFSPSDIEELQALSLLTSLFLWHGDQRQRQKGREEFWALANIARRTGLLQPLPLENPQSSAFHQPGPITAEGVNSWNWMSWVDNEKRARVMSYIFLIDACSVIFFNEQPQFDVNEIKSTLPADDAAWDAKSEEECAGALGLRGEAAQAMNASGSRRPKQMGMAEALEFMFVGGRGRFPDRGTNVFGKFILIHAIHVQIYNVQRQILQRVCSSGTSTPKSQGDGPATPPSGINEKVQLLLRQTVTALELWKTCWDIDLALQFPQNERRLGFCRDGVHFYFLARVFLRNSRREEWAAPADLRCRHVFNFLKQIRAHVASESAQKGIDLGSVTTIADDYGIADLTLDMKYLFTPLQDP</sequence>
<feature type="compositionally biased region" description="Low complexity" evidence="8">
    <location>
        <begin position="142"/>
        <end position="151"/>
    </location>
</feature>
<dbReference type="GO" id="GO:0006351">
    <property type="term" value="P:DNA-templated transcription"/>
    <property type="evidence" value="ECO:0007669"/>
    <property type="project" value="InterPro"/>
</dbReference>
<feature type="compositionally biased region" description="Polar residues" evidence="8">
    <location>
        <begin position="37"/>
        <end position="53"/>
    </location>
</feature>
<dbReference type="GeneID" id="54410276"/>
<dbReference type="PANTHER" id="PTHR40626:SF12">
    <property type="entry name" value="RFEC"/>
    <property type="match status" value="1"/>
</dbReference>
<keyword evidence="11" id="KW-1185">Reference proteome</keyword>
<dbReference type="InterPro" id="IPR013087">
    <property type="entry name" value="Znf_C2H2_type"/>
</dbReference>
<protein>
    <recommendedName>
        <fullName evidence="9">C2H2-type domain-containing protein</fullName>
    </recommendedName>
</protein>
<dbReference type="GO" id="GO:0005634">
    <property type="term" value="C:nucleus"/>
    <property type="evidence" value="ECO:0007669"/>
    <property type="project" value="UniProtKB-SubCell"/>
</dbReference>
<evidence type="ECO:0000256" key="8">
    <source>
        <dbReference type="SAM" id="MobiDB-lite"/>
    </source>
</evidence>
<keyword evidence="4 7" id="KW-0863">Zinc-finger</keyword>
<feature type="region of interest" description="Disordered" evidence="8">
    <location>
        <begin position="346"/>
        <end position="375"/>
    </location>
</feature>
<evidence type="ECO:0000256" key="1">
    <source>
        <dbReference type="ARBA" id="ARBA00004123"/>
    </source>
</evidence>
<name>A0A6A5ZZ69_9PLEO</name>
<dbReference type="InterPro" id="IPR051059">
    <property type="entry name" value="VerF-like"/>
</dbReference>
<dbReference type="RefSeq" id="XP_033519425.1">
    <property type="nucleotide sequence ID" value="XM_033669844.1"/>
</dbReference>
<dbReference type="EMBL" id="ML977517">
    <property type="protein sequence ID" value="KAF2125032.1"/>
    <property type="molecule type" value="Genomic_DNA"/>
</dbReference>
<dbReference type="InterPro" id="IPR007219">
    <property type="entry name" value="XnlR_reg_dom"/>
</dbReference>
<evidence type="ECO:0000256" key="2">
    <source>
        <dbReference type="ARBA" id="ARBA00022723"/>
    </source>
</evidence>
<feature type="compositionally biased region" description="Polar residues" evidence="8">
    <location>
        <begin position="302"/>
        <end position="320"/>
    </location>
</feature>
<evidence type="ECO:0000256" key="3">
    <source>
        <dbReference type="ARBA" id="ARBA00022737"/>
    </source>
</evidence>
<dbReference type="GO" id="GO:0000978">
    <property type="term" value="F:RNA polymerase II cis-regulatory region sequence-specific DNA binding"/>
    <property type="evidence" value="ECO:0007669"/>
    <property type="project" value="InterPro"/>
</dbReference>
<keyword evidence="5" id="KW-0862">Zinc</keyword>
<keyword evidence="3" id="KW-0677">Repeat</keyword>
<comment type="subcellular location">
    <subcellularLocation>
        <location evidence="1">Nucleus</location>
    </subcellularLocation>
</comment>
<gene>
    <name evidence="10" type="ORF">P153DRAFT_379108</name>
</gene>
<dbReference type="PROSITE" id="PS50157">
    <property type="entry name" value="ZINC_FINGER_C2H2_2"/>
    <property type="match status" value="2"/>
</dbReference>
<dbReference type="FunFam" id="3.30.160.60:FF:000100">
    <property type="entry name" value="Zinc finger 45-like"/>
    <property type="match status" value="1"/>
</dbReference>
<dbReference type="GO" id="GO:0008270">
    <property type="term" value="F:zinc ion binding"/>
    <property type="evidence" value="ECO:0007669"/>
    <property type="project" value="UniProtKB-KW"/>
</dbReference>
<feature type="region of interest" description="Disordered" evidence="8">
    <location>
        <begin position="107"/>
        <end position="175"/>
    </location>
</feature>
<feature type="domain" description="C2H2-type" evidence="9">
    <location>
        <begin position="206"/>
        <end position="236"/>
    </location>
</feature>
<dbReference type="Gene3D" id="3.30.160.60">
    <property type="entry name" value="Classic Zinc Finger"/>
    <property type="match status" value="2"/>
</dbReference>
<keyword evidence="2" id="KW-0479">Metal-binding</keyword>
<dbReference type="PANTHER" id="PTHR40626">
    <property type="entry name" value="MIP31509P"/>
    <property type="match status" value="1"/>
</dbReference>
<dbReference type="CDD" id="cd12148">
    <property type="entry name" value="fungal_TF_MHR"/>
    <property type="match status" value="1"/>
</dbReference>